<dbReference type="EMBL" id="CXWC01000021">
    <property type="protein sequence ID" value="CTQ79610.1"/>
    <property type="molecule type" value="Genomic_DNA"/>
</dbReference>
<feature type="region of interest" description="Disordered" evidence="1">
    <location>
        <begin position="1"/>
        <end position="182"/>
    </location>
</feature>
<dbReference type="AlphaFoldDB" id="A0A0M7AZF9"/>
<feature type="compositionally biased region" description="Polar residues" evidence="1">
    <location>
        <begin position="86"/>
        <end position="96"/>
    </location>
</feature>
<gene>
    <name evidence="2" type="ORF">LA5096_06283</name>
</gene>
<dbReference type="Pfam" id="PF06996">
    <property type="entry name" value="T6SS_TssG"/>
    <property type="match status" value="1"/>
</dbReference>
<feature type="compositionally biased region" description="Basic and acidic residues" evidence="1">
    <location>
        <begin position="7"/>
        <end position="26"/>
    </location>
</feature>
<dbReference type="NCBIfam" id="TIGR03347">
    <property type="entry name" value="VI_chp_1"/>
    <property type="match status" value="1"/>
</dbReference>
<proteinExistence type="predicted"/>
<dbReference type="STRING" id="311410.LA5095_04014"/>
<sequence length="567" mass="61821">MSDLDEKDQKTKVRPKDNVPEGDKTVVHFAGAKTAWPDPDDTPDTKLPDPDSDADAPAVEAEADTDTEIDIPATDPWTISEDAIQSPATESETINQNDEETAAVTADEADKTASEPVGEEPAKLGSEPAPFETDLTQAETVSAHEEALPATDETDDEPVDAVTADASPADTEMPKDPKPPAETRIEVPVQQQYASLLAALSDRVQKHPGGHDLLAVLRMLEGQTAPGAAQAGMDPKKADEPAPPRIGKSRRLMEDIVRFGQDPTGEFATSTIERATRDADNGLILMERFLGMLGPQGALPSALNDEAIMRGLRGDDSLPRFLDVFNNRFIQLFFRAWADARPIVQHDRPDDDRFLAYLGSSIGIGGPIYQDLDGIDDRLKLLYAGLSSSKSKSAARLKALITGVFGVDVDIDQCVGTWLHLEPDDQLSIGGFGPGGAGQLGMDTIVGSKIYSVSDKIRIRIFTQSLDEYRKFLPPTRTKPNPWTEKLFDLIDFYLGLEIEYEIELALPKRCASAVRMDGLSSATLGHIGWLKPADTGVPDDAEFDDEEDMLTDTRFRPVRRHTSVYQ</sequence>
<dbReference type="InterPro" id="IPR010732">
    <property type="entry name" value="T6SS_TssG-like"/>
</dbReference>
<evidence type="ECO:0000256" key="1">
    <source>
        <dbReference type="SAM" id="MobiDB-lite"/>
    </source>
</evidence>
<dbReference type="GeneID" id="97673499"/>
<evidence type="ECO:0000313" key="3">
    <source>
        <dbReference type="Proteomes" id="UP000049983"/>
    </source>
</evidence>
<organism evidence="2 3">
    <name type="scientific">Roseibium album</name>
    <dbReference type="NCBI Taxonomy" id="311410"/>
    <lineage>
        <taxon>Bacteria</taxon>
        <taxon>Pseudomonadati</taxon>
        <taxon>Pseudomonadota</taxon>
        <taxon>Alphaproteobacteria</taxon>
        <taxon>Hyphomicrobiales</taxon>
        <taxon>Stappiaceae</taxon>
        <taxon>Roseibium</taxon>
    </lineage>
</organism>
<evidence type="ECO:0000313" key="2">
    <source>
        <dbReference type="EMBL" id="CTQ79610.1"/>
    </source>
</evidence>
<protein>
    <submittedName>
        <fullName evidence="2">Type VI secretion protein, family</fullName>
    </submittedName>
</protein>
<keyword evidence="3" id="KW-1185">Reference proteome</keyword>
<name>A0A0M7AZF9_9HYPH</name>
<dbReference type="PANTHER" id="PTHR35564">
    <property type="match status" value="1"/>
</dbReference>
<reference evidence="3" key="1">
    <citation type="submission" date="2015-07" db="EMBL/GenBank/DDBJ databases">
        <authorList>
            <person name="Rodrigo-Torres Lidia"/>
            <person name="Arahal R.David."/>
        </authorList>
    </citation>
    <scope>NUCLEOTIDE SEQUENCE [LARGE SCALE GENOMIC DNA]</scope>
    <source>
        <strain evidence="3">CECT 5096</strain>
    </source>
</reference>
<accession>A0A0M7AZF9</accession>
<dbReference type="PANTHER" id="PTHR35564:SF4">
    <property type="entry name" value="CYTOPLASMIC PROTEIN"/>
    <property type="match status" value="1"/>
</dbReference>
<feature type="region of interest" description="Disordered" evidence="1">
    <location>
        <begin position="225"/>
        <end position="248"/>
    </location>
</feature>
<dbReference type="Proteomes" id="UP000049983">
    <property type="component" value="Unassembled WGS sequence"/>
</dbReference>
<feature type="compositionally biased region" description="Basic and acidic residues" evidence="1">
    <location>
        <begin position="172"/>
        <end position="182"/>
    </location>
</feature>
<dbReference type="RefSeq" id="WP_055118166.1">
    <property type="nucleotide sequence ID" value="NZ_CXWA01000011.1"/>
</dbReference>